<sequence>MGGNGRTHVSSVSLFLVLVATVALSEIAEHVAGSQTSDSSAEVAGHEKTGETDAEKREEMDAKLPGPVEVPPLYGSFKFLNSWLLSLFLVSCPLTRLLFLGTRPLAYENDLNDRESARDEEYVNERFLEWHSSHKRARARREGLQKLIADANKAAERSTSSTSRGGIRGDQAHRGLSARVNDG</sequence>
<evidence type="ECO:0000313" key="3">
    <source>
        <dbReference type="EMBL" id="KFG31562.1"/>
    </source>
</evidence>
<feature type="signal peptide" evidence="2">
    <location>
        <begin position="1"/>
        <end position="25"/>
    </location>
</feature>
<feature type="compositionally biased region" description="Basic and acidic residues" evidence="1">
    <location>
        <begin position="44"/>
        <end position="60"/>
    </location>
</feature>
<evidence type="ECO:0000256" key="2">
    <source>
        <dbReference type="SAM" id="SignalP"/>
    </source>
</evidence>
<keyword evidence="2" id="KW-0732">Signal</keyword>
<evidence type="ECO:0008006" key="5">
    <source>
        <dbReference type="Google" id="ProtNLM"/>
    </source>
</evidence>
<dbReference type="Proteomes" id="UP000028828">
    <property type="component" value="Unassembled WGS sequence"/>
</dbReference>
<protein>
    <recommendedName>
        <fullName evidence="5">Transmembrane protein</fullName>
    </recommendedName>
</protein>
<dbReference type="OrthoDB" id="10448310at2759"/>
<feature type="region of interest" description="Disordered" evidence="1">
    <location>
        <begin position="35"/>
        <end position="60"/>
    </location>
</feature>
<evidence type="ECO:0000313" key="4">
    <source>
        <dbReference type="Proteomes" id="UP000028828"/>
    </source>
</evidence>
<feature type="chain" id="PRO_5001808095" description="Transmembrane protein" evidence="2">
    <location>
        <begin position="26"/>
        <end position="183"/>
    </location>
</feature>
<evidence type="ECO:0000256" key="1">
    <source>
        <dbReference type="SAM" id="MobiDB-lite"/>
    </source>
</evidence>
<gene>
    <name evidence="3" type="ORF">TGP89_216720</name>
</gene>
<proteinExistence type="predicted"/>
<name>A0A086JHE4_TOXGO</name>
<dbReference type="VEuPathDB" id="ToxoDB:TGP89_216720"/>
<reference evidence="3 4" key="1">
    <citation type="submission" date="2014-03" db="EMBL/GenBank/DDBJ databases">
        <authorList>
            <person name="Sibley D."/>
            <person name="Venepally P."/>
            <person name="Karamycheva S."/>
            <person name="Hadjithomas M."/>
            <person name="Khan A."/>
            <person name="Brunk B."/>
            <person name="Roos D."/>
            <person name="Caler E."/>
            <person name="Lorenzi H."/>
        </authorList>
    </citation>
    <scope>NUCLEOTIDE SEQUENCE [LARGE SCALE GENOMIC DNA]</scope>
    <source>
        <strain evidence="4">p89</strain>
    </source>
</reference>
<feature type="region of interest" description="Disordered" evidence="1">
    <location>
        <begin position="150"/>
        <end position="183"/>
    </location>
</feature>
<dbReference type="AlphaFoldDB" id="A0A086JHE4"/>
<comment type="caution">
    <text evidence="3">The sequence shown here is derived from an EMBL/GenBank/DDBJ whole genome shotgun (WGS) entry which is preliminary data.</text>
</comment>
<dbReference type="EMBL" id="AEYI02001942">
    <property type="protein sequence ID" value="KFG31562.1"/>
    <property type="molecule type" value="Genomic_DNA"/>
</dbReference>
<accession>A0A086JHE4</accession>
<organism evidence="3 4">
    <name type="scientific">Toxoplasma gondii p89</name>
    <dbReference type="NCBI Taxonomy" id="943119"/>
    <lineage>
        <taxon>Eukaryota</taxon>
        <taxon>Sar</taxon>
        <taxon>Alveolata</taxon>
        <taxon>Apicomplexa</taxon>
        <taxon>Conoidasida</taxon>
        <taxon>Coccidia</taxon>
        <taxon>Eucoccidiorida</taxon>
        <taxon>Eimeriorina</taxon>
        <taxon>Sarcocystidae</taxon>
        <taxon>Toxoplasma</taxon>
    </lineage>
</organism>